<dbReference type="Proteomes" id="UP000585474">
    <property type="component" value="Unassembled WGS sequence"/>
</dbReference>
<evidence type="ECO:0000256" key="1">
    <source>
        <dbReference type="SAM" id="MobiDB-lite"/>
    </source>
</evidence>
<reference evidence="3 4" key="1">
    <citation type="submission" date="2019-07" db="EMBL/GenBank/DDBJ databases">
        <title>De Novo Assembly of kiwifruit Actinidia rufa.</title>
        <authorList>
            <person name="Sugita-Konishi S."/>
            <person name="Sato K."/>
            <person name="Mori E."/>
            <person name="Abe Y."/>
            <person name="Kisaki G."/>
            <person name="Hamano K."/>
            <person name="Suezawa K."/>
            <person name="Otani M."/>
            <person name="Fukuda T."/>
            <person name="Manabe T."/>
            <person name="Gomi K."/>
            <person name="Tabuchi M."/>
            <person name="Akimitsu K."/>
            <person name="Kataoka I."/>
        </authorList>
    </citation>
    <scope>NUCLEOTIDE SEQUENCE [LARGE SCALE GENOMIC DNA]</scope>
    <source>
        <strain evidence="4">cv. Fuchu</strain>
    </source>
</reference>
<feature type="signal peptide" evidence="2">
    <location>
        <begin position="1"/>
        <end position="18"/>
    </location>
</feature>
<evidence type="ECO:0000313" key="4">
    <source>
        <dbReference type="Proteomes" id="UP000585474"/>
    </source>
</evidence>
<gene>
    <name evidence="3" type="ORF">Acr_18g0011770</name>
</gene>
<feature type="chain" id="PRO_5029833240" evidence="2">
    <location>
        <begin position="19"/>
        <end position="62"/>
    </location>
</feature>
<keyword evidence="4" id="KW-1185">Reference proteome</keyword>
<accession>A0A7J0G878</accession>
<name>A0A7J0G878_9ERIC</name>
<feature type="region of interest" description="Disordered" evidence="1">
    <location>
        <begin position="40"/>
        <end position="62"/>
    </location>
</feature>
<dbReference type="AlphaFoldDB" id="A0A7J0G878"/>
<evidence type="ECO:0000313" key="3">
    <source>
        <dbReference type="EMBL" id="GFZ07007.1"/>
    </source>
</evidence>
<proteinExistence type="predicted"/>
<dbReference type="EMBL" id="BJWL01000018">
    <property type="protein sequence ID" value="GFZ07007.1"/>
    <property type="molecule type" value="Genomic_DNA"/>
</dbReference>
<protein>
    <submittedName>
        <fullName evidence="3">Uncharacterized protein</fullName>
    </submittedName>
</protein>
<sequence>MRLLLSLSRTLLWGITIAEAPDDEATNLAEEVGRMIAEVPGDRSAKEIGVDDGGDADQNFPS</sequence>
<organism evidence="3 4">
    <name type="scientific">Actinidia rufa</name>
    <dbReference type="NCBI Taxonomy" id="165716"/>
    <lineage>
        <taxon>Eukaryota</taxon>
        <taxon>Viridiplantae</taxon>
        <taxon>Streptophyta</taxon>
        <taxon>Embryophyta</taxon>
        <taxon>Tracheophyta</taxon>
        <taxon>Spermatophyta</taxon>
        <taxon>Magnoliopsida</taxon>
        <taxon>eudicotyledons</taxon>
        <taxon>Gunneridae</taxon>
        <taxon>Pentapetalae</taxon>
        <taxon>asterids</taxon>
        <taxon>Ericales</taxon>
        <taxon>Actinidiaceae</taxon>
        <taxon>Actinidia</taxon>
    </lineage>
</organism>
<evidence type="ECO:0000256" key="2">
    <source>
        <dbReference type="SAM" id="SignalP"/>
    </source>
</evidence>
<keyword evidence="2" id="KW-0732">Signal</keyword>
<feature type="compositionally biased region" description="Basic and acidic residues" evidence="1">
    <location>
        <begin position="40"/>
        <end position="49"/>
    </location>
</feature>
<comment type="caution">
    <text evidence="3">The sequence shown here is derived from an EMBL/GenBank/DDBJ whole genome shotgun (WGS) entry which is preliminary data.</text>
</comment>